<sequence>MCLAVPLKIIEVNGNKALAEKAGVKLEIDVRFINKAKKGDYVLVHAGFAIQRVDVDSAREIEKAGKRLGKYLGK</sequence>
<dbReference type="PANTHER" id="PTHR35177">
    <property type="entry name" value="HYDROGENASE MATURATION FACTOR HYBG"/>
    <property type="match status" value="1"/>
</dbReference>
<dbReference type="Pfam" id="PF01455">
    <property type="entry name" value="HupF_HypC"/>
    <property type="match status" value="1"/>
</dbReference>
<dbReference type="Proteomes" id="UP000886129">
    <property type="component" value="Unassembled WGS sequence"/>
</dbReference>
<evidence type="ECO:0000313" key="2">
    <source>
        <dbReference type="EMBL" id="HHF08837.1"/>
    </source>
</evidence>
<accession>A0A7C5DVE6</accession>
<dbReference type="PRINTS" id="PR00445">
    <property type="entry name" value="HUPFHYPC"/>
</dbReference>
<dbReference type="GO" id="GO:1902670">
    <property type="term" value="F:carbon dioxide binding"/>
    <property type="evidence" value="ECO:0007669"/>
    <property type="project" value="TreeGrafter"/>
</dbReference>
<dbReference type="SUPFAM" id="SSF159127">
    <property type="entry name" value="HupF/HypC-like"/>
    <property type="match status" value="1"/>
</dbReference>
<name>A0A7C5DVE6_9BACT</name>
<dbReference type="GO" id="GO:0005506">
    <property type="term" value="F:iron ion binding"/>
    <property type="evidence" value="ECO:0007669"/>
    <property type="project" value="TreeGrafter"/>
</dbReference>
<dbReference type="EMBL" id="DRTH01000216">
    <property type="protein sequence ID" value="HHF08837.1"/>
    <property type="molecule type" value="Genomic_DNA"/>
</dbReference>
<comment type="caution">
    <text evidence="2">The sequence shown here is derived from an EMBL/GenBank/DDBJ whole genome shotgun (WGS) entry which is preliminary data.</text>
</comment>
<dbReference type="AlphaFoldDB" id="A0A7C5DVE6"/>
<protein>
    <submittedName>
        <fullName evidence="2">HypC/HybG/HupF family hydrogenase formation chaperone</fullName>
    </submittedName>
</protein>
<comment type="similarity">
    <text evidence="1">Belongs to the HupF/HypC family.</text>
</comment>
<reference evidence="2" key="1">
    <citation type="journal article" date="2020" name="mSystems">
        <title>Genome- and Community-Level Interaction Insights into Carbon Utilization and Element Cycling Functions of Hydrothermarchaeota in Hydrothermal Sediment.</title>
        <authorList>
            <person name="Zhou Z."/>
            <person name="Liu Y."/>
            <person name="Xu W."/>
            <person name="Pan J."/>
            <person name="Luo Z.H."/>
            <person name="Li M."/>
        </authorList>
    </citation>
    <scope>NUCLEOTIDE SEQUENCE [LARGE SCALE GENOMIC DNA]</scope>
    <source>
        <strain evidence="2">HyVt-80</strain>
    </source>
</reference>
<dbReference type="Gene3D" id="2.30.30.140">
    <property type="match status" value="1"/>
</dbReference>
<dbReference type="PROSITE" id="PS01097">
    <property type="entry name" value="HUPF_HYPC"/>
    <property type="match status" value="1"/>
</dbReference>
<dbReference type="PANTHER" id="PTHR35177:SF2">
    <property type="entry name" value="HYDROGENASE MATURATION FACTOR HYBG"/>
    <property type="match status" value="1"/>
</dbReference>
<organism evidence="2">
    <name type="scientific">Kosmotoga arenicorallina</name>
    <dbReference type="NCBI Taxonomy" id="688066"/>
    <lineage>
        <taxon>Bacteria</taxon>
        <taxon>Thermotogati</taxon>
        <taxon>Thermotogota</taxon>
        <taxon>Thermotogae</taxon>
        <taxon>Kosmotogales</taxon>
        <taxon>Kosmotogaceae</taxon>
        <taxon>Kosmotoga</taxon>
    </lineage>
</organism>
<dbReference type="NCBIfam" id="TIGR00074">
    <property type="entry name" value="hypC_hupF"/>
    <property type="match status" value="1"/>
</dbReference>
<evidence type="ECO:0000256" key="1">
    <source>
        <dbReference type="ARBA" id="ARBA00006018"/>
    </source>
</evidence>
<gene>
    <name evidence="2" type="ORF">ENL26_03620</name>
</gene>
<dbReference type="InterPro" id="IPR001109">
    <property type="entry name" value="Hydrogenase_HupF/HypC"/>
</dbReference>
<dbReference type="InterPro" id="IPR019812">
    <property type="entry name" value="Hydgase_assmbl_chp_CS"/>
</dbReference>
<proteinExistence type="inferred from homology"/>
<dbReference type="GO" id="GO:0051604">
    <property type="term" value="P:protein maturation"/>
    <property type="evidence" value="ECO:0007669"/>
    <property type="project" value="TreeGrafter"/>
</dbReference>